<evidence type="ECO:0000256" key="1">
    <source>
        <dbReference type="SAM" id="SignalP"/>
    </source>
</evidence>
<dbReference type="AlphaFoldDB" id="A0A8H4QJB5"/>
<protein>
    <submittedName>
        <fullName evidence="2">Uncharacterized protein</fullName>
    </submittedName>
</protein>
<comment type="caution">
    <text evidence="2">The sequence shown here is derived from an EMBL/GenBank/DDBJ whole genome shotgun (WGS) entry which is preliminary data.</text>
</comment>
<reference evidence="2 3" key="1">
    <citation type="submission" date="2019-12" db="EMBL/GenBank/DDBJ databases">
        <authorList>
            <person name="Floudas D."/>
            <person name="Bentzer J."/>
            <person name="Ahren D."/>
            <person name="Johansson T."/>
            <person name="Persson P."/>
            <person name="Tunlid A."/>
        </authorList>
    </citation>
    <scope>NUCLEOTIDE SEQUENCE [LARGE SCALE GENOMIC DNA]</scope>
    <source>
        <strain evidence="2 3">CBS 102.39</strain>
    </source>
</reference>
<name>A0A8H4QJB5_9AGAR</name>
<accession>A0A8H4QJB5</accession>
<organism evidence="2 3">
    <name type="scientific">Agrocybe pediades</name>
    <dbReference type="NCBI Taxonomy" id="84607"/>
    <lineage>
        <taxon>Eukaryota</taxon>
        <taxon>Fungi</taxon>
        <taxon>Dikarya</taxon>
        <taxon>Basidiomycota</taxon>
        <taxon>Agaricomycotina</taxon>
        <taxon>Agaricomycetes</taxon>
        <taxon>Agaricomycetidae</taxon>
        <taxon>Agaricales</taxon>
        <taxon>Agaricineae</taxon>
        <taxon>Strophariaceae</taxon>
        <taxon>Agrocybe</taxon>
    </lineage>
</organism>
<keyword evidence="1" id="KW-0732">Signal</keyword>
<dbReference type="EMBL" id="JAACJL010000057">
    <property type="protein sequence ID" value="KAF4611785.1"/>
    <property type="molecule type" value="Genomic_DNA"/>
</dbReference>
<proteinExistence type="predicted"/>
<sequence length="211" mass="24507">MKLLLALFAFLGLLFPVSALPSPIRLSLNELQKRSATLANSGSLTSRNDLFPRDDEPIFEEYFGRTFEITEREWEENAMEKRYVAQAARFIIKGVLKIVDLIKGKINQDKEMRGKWTSEMIGKLRSKYPHFNFVVCHTKHNYEFKGQRGRDWGHSHQELPVSFHKTVGYEIYWFKEGIFRRTGDGGFLNWAFGGNIKKRENKNSVITFGPP</sequence>
<keyword evidence="3" id="KW-1185">Reference proteome</keyword>
<evidence type="ECO:0000313" key="3">
    <source>
        <dbReference type="Proteomes" id="UP000521872"/>
    </source>
</evidence>
<evidence type="ECO:0000313" key="2">
    <source>
        <dbReference type="EMBL" id="KAF4611785.1"/>
    </source>
</evidence>
<feature type="signal peptide" evidence="1">
    <location>
        <begin position="1"/>
        <end position="19"/>
    </location>
</feature>
<gene>
    <name evidence="2" type="ORF">D9613_004001</name>
</gene>
<feature type="chain" id="PRO_5034347246" evidence="1">
    <location>
        <begin position="20"/>
        <end position="211"/>
    </location>
</feature>
<dbReference type="Proteomes" id="UP000521872">
    <property type="component" value="Unassembled WGS sequence"/>
</dbReference>